<feature type="transmembrane region" description="Helical" evidence="1">
    <location>
        <begin position="6"/>
        <end position="31"/>
    </location>
</feature>
<protein>
    <recommendedName>
        <fullName evidence="2">DUF1559 domain-containing protein</fullName>
    </recommendedName>
</protein>
<dbReference type="NCBIfam" id="TIGR04294">
    <property type="entry name" value="pre_pil_HX9DG"/>
    <property type="match status" value="1"/>
</dbReference>
<reference evidence="3 4" key="1">
    <citation type="submission" date="2019-02" db="EMBL/GenBank/DDBJ databases">
        <title>Deep-cultivation of Planctomycetes and their phenomic and genomic characterization uncovers novel biology.</title>
        <authorList>
            <person name="Wiegand S."/>
            <person name="Jogler M."/>
            <person name="Boedeker C."/>
            <person name="Pinto D."/>
            <person name="Vollmers J."/>
            <person name="Rivas-Marin E."/>
            <person name="Kohn T."/>
            <person name="Peeters S.H."/>
            <person name="Heuer A."/>
            <person name="Rast P."/>
            <person name="Oberbeckmann S."/>
            <person name="Bunk B."/>
            <person name="Jeske O."/>
            <person name="Meyerdierks A."/>
            <person name="Storesund J.E."/>
            <person name="Kallscheuer N."/>
            <person name="Luecker S."/>
            <person name="Lage O.M."/>
            <person name="Pohl T."/>
            <person name="Merkel B.J."/>
            <person name="Hornburger P."/>
            <person name="Mueller R.-W."/>
            <person name="Bruemmer F."/>
            <person name="Labrenz M."/>
            <person name="Spormann A.M."/>
            <person name="Op den Camp H."/>
            <person name="Overmann J."/>
            <person name="Amann R."/>
            <person name="Jetten M.S.M."/>
            <person name="Mascher T."/>
            <person name="Medema M.H."/>
            <person name="Devos D.P."/>
            <person name="Kaster A.-K."/>
            <person name="Ovreas L."/>
            <person name="Rohde M."/>
            <person name="Galperin M.Y."/>
            <person name="Jogler C."/>
        </authorList>
    </citation>
    <scope>NUCLEOTIDE SEQUENCE [LARGE SCALE GENOMIC DNA]</scope>
    <source>
        <strain evidence="3 4">V22</strain>
    </source>
</reference>
<dbReference type="EMBL" id="CP036316">
    <property type="protein sequence ID" value="QDT65231.1"/>
    <property type="molecule type" value="Genomic_DNA"/>
</dbReference>
<dbReference type="AlphaFoldDB" id="A0A517TA27"/>
<evidence type="ECO:0000313" key="4">
    <source>
        <dbReference type="Proteomes" id="UP000319976"/>
    </source>
</evidence>
<dbReference type="PANTHER" id="PTHR30093:SF2">
    <property type="entry name" value="TYPE II SECRETION SYSTEM PROTEIN H"/>
    <property type="match status" value="1"/>
</dbReference>
<evidence type="ECO:0000259" key="2">
    <source>
        <dbReference type="Pfam" id="PF07596"/>
    </source>
</evidence>
<evidence type="ECO:0000313" key="3">
    <source>
        <dbReference type="EMBL" id="QDT65231.1"/>
    </source>
</evidence>
<name>A0A517TA27_9PLAN</name>
<dbReference type="Pfam" id="PF07596">
    <property type="entry name" value="SBP_bac_10"/>
    <property type="match status" value="1"/>
</dbReference>
<dbReference type="OrthoDB" id="270727at2"/>
<evidence type="ECO:0000256" key="1">
    <source>
        <dbReference type="SAM" id="Phobius"/>
    </source>
</evidence>
<dbReference type="InterPro" id="IPR027558">
    <property type="entry name" value="Pre_pil_HX9DG_C"/>
</dbReference>
<keyword evidence="1" id="KW-1133">Transmembrane helix</keyword>
<dbReference type="Proteomes" id="UP000319976">
    <property type="component" value="Chromosome"/>
</dbReference>
<dbReference type="Pfam" id="PF07963">
    <property type="entry name" value="N_methyl"/>
    <property type="match status" value="1"/>
</dbReference>
<keyword evidence="4" id="KW-1185">Reference proteome</keyword>
<accession>A0A517TA27</accession>
<dbReference type="KEGG" id="chya:V22_24780"/>
<feature type="domain" description="DUF1559" evidence="2">
    <location>
        <begin position="32"/>
        <end position="305"/>
    </location>
</feature>
<keyword evidence="1" id="KW-0472">Membrane</keyword>
<proteinExistence type="predicted"/>
<dbReference type="InterPro" id="IPR045584">
    <property type="entry name" value="Pilin-like"/>
</dbReference>
<dbReference type="RefSeq" id="WP_145263060.1">
    <property type="nucleotide sequence ID" value="NZ_CP036316.1"/>
</dbReference>
<sequence length="323" mass="35704">MTTIKHGFTIVELLVVIAVISVLIALLLPAVQQAREAARRTECKNHLKQLGLAMHNYVDAHRRLPPGMIYRFGAPAITSGALQKRTPFLIFLFPFIEQAAAYELYDHDLSWHSSTFGPQPAGNGVRLVELSTWQCPSDKYSTMFWSGQPHSIRANYGLNWGQGTWGDRDGDGVNERSEFTIDNGTGISPPFGNCFGARFADFTDGTSNTLLMMEMVKPSIESSDFRTWIWNDEPESYPLYTRVTPNSTTPDIEHNTCVSAPEANLPCQISSVLNVSVASRSMHVGGVQVVMGDGAVHFISDNIDLANWRSISSMNGGEVTTEW</sequence>
<dbReference type="InterPro" id="IPR012902">
    <property type="entry name" value="N_methyl_site"/>
</dbReference>
<keyword evidence="1" id="KW-0812">Transmembrane</keyword>
<organism evidence="3 4">
    <name type="scientific">Calycomorphotria hydatis</name>
    <dbReference type="NCBI Taxonomy" id="2528027"/>
    <lineage>
        <taxon>Bacteria</taxon>
        <taxon>Pseudomonadati</taxon>
        <taxon>Planctomycetota</taxon>
        <taxon>Planctomycetia</taxon>
        <taxon>Planctomycetales</taxon>
        <taxon>Planctomycetaceae</taxon>
        <taxon>Calycomorphotria</taxon>
    </lineage>
</organism>
<dbReference type="PANTHER" id="PTHR30093">
    <property type="entry name" value="GENERAL SECRETION PATHWAY PROTEIN G"/>
    <property type="match status" value="1"/>
</dbReference>
<dbReference type="NCBIfam" id="TIGR02532">
    <property type="entry name" value="IV_pilin_GFxxxE"/>
    <property type="match status" value="1"/>
</dbReference>
<gene>
    <name evidence="3" type="ORF">V22_24780</name>
</gene>
<dbReference type="Gene3D" id="3.30.700.10">
    <property type="entry name" value="Glycoprotein, Type 4 Pilin"/>
    <property type="match status" value="1"/>
</dbReference>
<dbReference type="InterPro" id="IPR011453">
    <property type="entry name" value="DUF1559"/>
</dbReference>
<dbReference type="SUPFAM" id="SSF54523">
    <property type="entry name" value="Pili subunits"/>
    <property type="match status" value="1"/>
</dbReference>